<feature type="region of interest" description="Disordered" evidence="1">
    <location>
        <begin position="256"/>
        <end position="330"/>
    </location>
</feature>
<feature type="compositionally biased region" description="Low complexity" evidence="1">
    <location>
        <begin position="100"/>
        <end position="142"/>
    </location>
</feature>
<feature type="compositionally biased region" description="Basic and acidic residues" evidence="1">
    <location>
        <begin position="174"/>
        <end position="188"/>
    </location>
</feature>
<proteinExistence type="predicted"/>
<feature type="region of interest" description="Disordered" evidence="1">
    <location>
        <begin position="173"/>
        <end position="225"/>
    </location>
</feature>
<feature type="compositionally biased region" description="Basic and acidic residues" evidence="1">
    <location>
        <begin position="304"/>
        <end position="314"/>
    </location>
</feature>
<feature type="region of interest" description="Disordered" evidence="1">
    <location>
        <begin position="1"/>
        <end position="142"/>
    </location>
</feature>
<comment type="caution">
    <text evidence="2">The sequence shown here is derived from an EMBL/GenBank/DDBJ whole genome shotgun (WGS) entry which is preliminary data.</text>
</comment>
<dbReference type="AlphaFoldDB" id="A0A4U0WT06"/>
<name>A0A4U0WT06_9PEZI</name>
<dbReference type="PANTHER" id="PTHR38703">
    <property type="entry name" value="CHROMOSOME 8, WHOLE GENOME SHOTGUN SEQUENCE"/>
    <property type="match status" value="1"/>
</dbReference>
<organism evidence="2 3">
    <name type="scientific">Friedmanniomyces simplex</name>
    <dbReference type="NCBI Taxonomy" id="329884"/>
    <lineage>
        <taxon>Eukaryota</taxon>
        <taxon>Fungi</taxon>
        <taxon>Dikarya</taxon>
        <taxon>Ascomycota</taxon>
        <taxon>Pezizomycotina</taxon>
        <taxon>Dothideomycetes</taxon>
        <taxon>Dothideomycetidae</taxon>
        <taxon>Mycosphaerellales</taxon>
        <taxon>Teratosphaeriaceae</taxon>
        <taxon>Friedmanniomyces</taxon>
    </lineage>
</organism>
<dbReference type="Proteomes" id="UP000309340">
    <property type="component" value="Unassembled WGS sequence"/>
</dbReference>
<protein>
    <submittedName>
        <fullName evidence="2">Uncharacterized protein</fullName>
    </submittedName>
</protein>
<dbReference type="EMBL" id="NAJQ01000627">
    <property type="protein sequence ID" value="TKA66684.1"/>
    <property type="molecule type" value="Genomic_DNA"/>
</dbReference>
<keyword evidence="3" id="KW-1185">Reference proteome</keyword>
<evidence type="ECO:0000313" key="3">
    <source>
        <dbReference type="Proteomes" id="UP000309340"/>
    </source>
</evidence>
<evidence type="ECO:0000256" key="1">
    <source>
        <dbReference type="SAM" id="MobiDB-lite"/>
    </source>
</evidence>
<dbReference type="OrthoDB" id="5325276at2759"/>
<gene>
    <name evidence="2" type="ORF">B0A55_09967</name>
</gene>
<accession>A0A4U0WT06</accession>
<feature type="region of interest" description="Disordered" evidence="1">
    <location>
        <begin position="559"/>
        <end position="597"/>
    </location>
</feature>
<sequence>MASRSPRDRLQKLFHKHESRDAKRDDAVIASTPSPPASPSSQQHVRKTSSHRSLRDLVHGKAGNRHSKIESRGVSANVDDLAPPPPTQLPRSRPEPEALASSSVQPAAQPVAQPAMQPAAQPAVQPSIQPTVQPAAQLAAARAMYPEQDVRLPKVPHQSDLSSDLQYLTLSDAAGREPHSEDVADRNIAKRKPVRNGVARPLSEQVNAPTNAKPLPPQADRPSDDVANWNIVQNRGLGGPAHDVPSPLRVQKRGSIDDRAGSIGSPITPITSHGNHGLNHKANVNNLRRSSDVARSRSPNLQRGEPKDSLDSDHRRIKRASLEKPLPARPSDEFAADLEHDQVVSRDVGGAAGAENRHPGLSDKAIDLTGIVDLSHTKDATLHEKWAPAVTHETIIQDVHHIREERITREIHTHHVFHRVLPIIDIEVLPARHFVPIEGGYAEISADEVPGRSGTNAQWLIAETMSKGLPRSQAPIVPNRFTARKFEGTEGDYKESIAPEGFARTETTWVYPPTYYEQAAIESGQTYPFYIGSLDPRDDGLRARLPRGGVIGVSPLLARQRQEQEQSGMRVATTGKREGRGGVVEDAPPMPPPHRVFPADLVDAARAGPGTSGRW</sequence>
<reference evidence="2 3" key="1">
    <citation type="submission" date="2017-03" db="EMBL/GenBank/DDBJ databases">
        <title>Genomes of endolithic fungi from Antarctica.</title>
        <authorList>
            <person name="Coleine C."/>
            <person name="Masonjones S."/>
            <person name="Stajich J.E."/>
        </authorList>
    </citation>
    <scope>NUCLEOTIDE SEQUENCE [LARGE SCALE GENOMIC DNA]</scope>
    <source>
        <strain evidence="2 3">CCFEE 5184</strain>
    </source>
</reference>
<dbReference type="PANTHER" id="PTHR38703:SF1">
    <property type="entry name" value="ALLERGEN"/>
    <property type="match status" value="1"/>
</dbReference>
<feature type="compositionally biased region" description="Basic and acidic residues" evidence="1">
    <location>
        <begin position="1"/>
        <end position="27"/>
    </location>
</feature>
<evidence type="ECO:0000313" key="2">
    <source>
        <dbReference type="EMBL" id="TKA66684.1"/>
    </source>
</evidence>